<feature type="transmembrane region" description="Helical" evidence="1">
    <location>
        <begin position="46"/>
        <end position="64"/>
    </location>
</feature>
<name>L7KFL0_9ACTN</name>
<dbReference type="EMBL" id="BANR01000003">
    <property type="protein sequence ID" value="GAC47399.1"/>
    <property type="molecule type" value="Genomic_DNA"/>
</dbReference>
<keyword evidence="1" id="KW-1133">Transmembrane helix</keyword>
<evidence type="ECO:0000313" key="2">
    <source>
        <dbReference type="EMBL" id="GAC47399.1"/>
    </source>
</evidence>
<dbReference type="Proteomes" id="UP000010988">
    <property type="component" value="Unassembled WGS sequence"/>
</dbReference>
<comment type="caution">
    <text evidence="2">The sequence shown here is derived from an EMBL/GenBank/DDBJ whole genome shotgun (WGS) entry which is preliminary data.</text>
</comment>
<keyword evidence="1" id="KW-0812">Transmembrane</keyword>
<accession>L7KFL0</accession>
<dbReference type="STRING" id="1220583.GOACH_03_04180"/>
<keyword evidence="1" id="KW-0472">Membrane</keyword>
<reference evidence="2 3" key="1">
    <citation type="submission" date="2012-12" db="EMBL/GenBank/DDBJ databases">
        <title>Whole genome shotgun sequence of Gordonia aichiensis NBRC 108223.</title>
        <authorList>
            <person name="Isaki-Nakamura S."/>
            <person name="Hosoyama A."/>
            <person name="Tsuchikane K."/>
            <person name="Ando Y."/>
            <person name="Baba S."/>
            <person name="Ohji S."/>
            <person name="Hamada M."/>
            <person name="Tamura T."/>
            <person name="Yamazoe A."/>
            <person name="Yamazaki S."/>
            <person name="Fujita N."/>
        </authorList>
    </citation>
    <scope>NUCLEOTIDE SEQUENCE [LARGE SCALE GENOMIC DNA]</scope>
    <source>
        <strain evidence="2 3">NBRC 108223</strain>
    </source>
</reference>
<gene>
    <name evidence="2" type="ORF">GOACH_03_04180</name>
</gene>
<evidence type="ECO:0000256" key="1">
    <source>
        <dbReference type="SAM" id="Phobius"/>
    </source>
</evidence>
<dbReference type="eggNOG" id="ENOG5031VXT">
    <property type="taxonomic scope" value="Bacteria"/>
</dbReference>
<sequence>MTTSYNSTGTSSNNNGNGSGMSFWKVLGIVVIALIALALLGPILKGLFWIGLVVLAIYGGYMLFRSSRSSKSDQGSTGF</sequence>
<evidence type="ECO:0000313" key="3">
    <source>
        <dbReference type="Proteomes" id="UP000010988"/>
    </source>
</evidence>
<keyword evidence="3" id="KW-1185">Reference proteome</keyword>
<protein>
    <submittedName>
        <fullName evidence="2">Uncharacterized protein</fullName>
    </submittedName>
</protein>
<feature type="transmembrane region" description="Helical" evidence="1">
    <location>
        <begin position="21"/>
        <end position="40"/>
    </location>
</feature>
<dbReference type="AlphaFoldDB" id="L7KFL0"/>
<organism evidence="2 3">
    <name type="scientific">Gordonia aichiensis NBRC 108223</name>
    <dbReference type="NCBI Taxonomy" id="1220583"/>
    <lineage>
        <taxon>Bacteria</taxon>
        <taxon>Bacillati</taxon>
        <taxon>Actinomycetota</taxon>
        <taxon>Actinomycetes</taxon>
        <taxon>Mycobacteriales</taxon>
        <taxon>Gordoniaceae</taxon>
        <taxon>Gordonia</taxon>
    </lineage>
</organism>
<proteinExistence type="predicted"/>
<dbReference type="RefSeq" id="WP_005170680.1">
    <property type="nucleotide sequence ID" value="NZ_BANR01000003.1"/>
</dbReference>